<accession>A0A839SBI0</accession>
<name>A0A839SBI0_9SPHI</name>
<sequence length="39" mass="4338">MYPGYSTAADNPSNQTARAFARTLRVPQGDTLFFNPMTE</sequence>
<dbReference type="AlphaFoldDB" id="A0A839SBI0"/>
<proteinExistence type="predicted"/>
<gene>
    <name evidence="1" type="ORF">FHS11_001114</name>
</gene>
<dbReference type="EMBL" id="JACHWX010000002">
    <property type="protein sequence ID" value="MBB3054704.1"/>
    <property type="molecule type" value="Genomic_DNA"/>
</dbReference>
<evidence type="ECO:0000313" key="2">
    <source>
        <dbReference type="Proteomes" id="UP000539265"/>
    </source>
</evidence>
<dbReference type="Proteomes" id="UP000539265">
    <property type="component" value="Unassembled WGS sequence"/>
</dbReference>
<comment type="caution">
    <text evidence="1">The sequence shown here is derived from an EMBL/GenBank/DDBJ whole genome shotgun (WGS) entry which is preliminary data.</text>
</comment>
<protein>
    <submittedName>
        <fullName evidence="1">Uncharacterized protein</fullName>
    </submittedName>
</protein>
<keyword evidence="2" id="KW-1185">Reference proteome</keyword>
<reference evidence="1" key="1">
    <citation type="submission" date="2020-08" db="EMBL/GenBank/DDBJ databases">
        <title>Genomic Encyclopedia of Type Strains, Phase III (KMG-III): the genomes of soil and plant-associated and newly described type strains.</title>
        <authorList>
            <person name="Whitman W."/>
        </authorList>
    </citation>
    <scope>NUCLEOTIDE SEQUENCE [LARGE SCALE GENOMIC DNA]</scope>
    <source>
        <strain evidence="1">CECT 8628</strain>
    </source>
</reference>
<evidence type="ECO:0000313" key="1">
    <source>
        <dbReference type="EMBL" id="MBB3054704.1"/>
    </source>
</evidence>
<organism evidence="1 2">
    <name type="scientific">Mucilaginibacter gotjawali</name>
    <dbReference type="NCBI Taxonomy" id="1550579"/>
    <lineage>
        <taxon>Bacteria</taxon>
        <taxon>Pseudomonadati</taxon>
        <taxon>Bacteroidota</taxon>
        <taxon>Sphingobacteriia</taxon>
        <taxon>Sphingobacteriales</taxon>
        <taxon>Sphingobacteriaceae</taxon>
        <taxon>Mucilaginibacter</taxon>
    </lineage>
</organism>